<dbReference type="Pfam" id="PF00857">
    <property type="entry name" value="Isochorismatase"/>
    <property type="match status" value="1"/>
</dbReference>
<dbReference type="Gene3D" id="3.40.50.850">
    <property type="entry name" value="Isochorismatase-like"/>
    <property type="match status" value="1"/>
</dbReference>
<proteinExistence type="predicted"/>
<reference evidence="3 4" key="1">
    <citation type="submission" date="2023-05" db="EMBL/GenBank/DDBJ databases">
        <title>Pseudodonghicola sp. nov.</title>
        <authorList>
            <person name="Huang J."/>
        </authorList>
    </citation>
    <scope>NUCLEOTIDE SEQUENCE [LARGE SCALE GENOMIC DNA]</scope>
    <source>
        <strain evidence="3 4">IC7</strain>
    </source>
</reference>
<gene>
    <name evidence="3" type="ORF">QO033_12715</name>
</gene>
<dbReference type="InterPro" id="IPR050272">
    <property type="entry name" value="Isochorismatase-like_hydrls"/>
</dbReference>
<dbReference type="Proteomes" id="UP001243757">
    <property type="component" value="Unassembled WGS sequence"/>
</dbReference>
<dbReference type="SUPFAM" id="SSF52499">
    <property type="entry name" value="Isochorismatase-like hydrolases"/>
    <property type="match status" value="1"/>
</dbReference>
<dbReference type="RefSeq" id="WP_284481355.1">
    <property type="nucleotide sequence ID" value="NZ_JASNJD010000008.1"/>
</dbReference>
<feature type="domain" description="Isochorismatase-like" evidence="2">
    <location>
        <begin position="33"/>
        <end position="219"/>
    </location>
</feature>
<sequence length="236" mass="25309">MHATDIPEIIAARMGTTRGGKTHLDNGIDPATTALVVIDLQDGFMREGSLIEVPMARAIVDNVNKLSGALRAAGGKICYTRYTYDPDEPRAWGAFFDRFLDPERSAAQKEVFAKGAPDHGLWAGLEVAAEDYVVDKTRYSAFTPGTCDFPAWLEANGIETVIITGTLSNCCCESTARDAMQYGYDVIYVTDANATLTDAEHQATLCNMGTLFAELADTETLVGTLAADAKPLAQAG</sequence>
<dbReference type="InterPro" id="IPR036380">
    <property type="entry name" value="Isochorismatase-like_sf"/>
</dbReference>
<evidence type="ECO:0000313" key="3">
    <source>
        <dbReference type="EMBL" id="MDK3018539.1"/>
    </source>
</evidence>
<comment type="caution">
    <text evidence="3">The sequence shown here is derived from an EMBL/GenBank/DDBJ whole genome shotgun (WGS) entry which is preliminary data.</text>
</comment>
<evidence type="ECO:0000313" key="4">
    <source>
        <dbReference type="Proteomes" id="UP001243757"/>
    </source>
</evidence>
<dbReference type="InterPro" id="IPR000868">
    <property type="entry name" value="Isochorismatase-like_dom"/>
</dbReference>
<dbReference type="GO" id="GO:0016787">
    <property type="term" value="F:hydrolase activity"/>
    <property type="evidence" value="ECO:0007669"/>
    <property type="project" value="UniProtKB-KW"/>
</dbReference>
<evidence type="ECO:0000256" key="1">
    <source>
        <dbReference type="ARBA" id="ARBA00022801"/>
    </source>
</evidence>
<evidence type="ECO:0000259" key="2">
    <source>
        <dbReference type="Pfam" id="PF00857"/>
    </source>
</evidence>
<keyword evidence="1 3" id="KW-0378">Hydrolase</keyword>
<dbReference type="PANTHER" id="PTHR43540">
    <property type="entry name" value="PEROXYUREIDOACRYLATE/UREIDOACRYLATE AMIDOHYDROLASE-RELATED"/>
    <property type="match status" value="1"/>
</dbReference>
<accession>A0ABT7F257</accession>
<dbReference type="PANTHER" id="PTHR43540:SF6">
    <property type="entry name" value="ISOCHORISMATASE-LIKE DOMAIN-CONTAINING PROTEIN"/>
    <property type="match status" value="1"/>
</dbReference>
<organism evidence="3 4">
    <name type="scientific">Pseudodonghicola flavimaris</name>
    <dbReference type="NCBI Taxonomy" id="3050036"/>
    <lineage>
        <taxon>Bacteria</taxon>
        <taxon>Pseudomonadati</taxon>
        <taxon>Pseudomonadota</taxon>
        <taxon>Alphaproteobacteria</taxon>
        <taxon>Rhodobacterales</taxon>
        <taxon>Paracoccaceae</taxon>
        <taxon>Pseudodonghicola</taxon>
    </lineage>
</organism>
<dbReference type="CDD" id="cd00431">
    <property type="entry name" value="cysteine_hydrolases"/>
    <property type="match status" value="1"/>
</dbReference>
<protein>
    <submittedName>
        <fullName evidence="3">Cysteine hydrolase</fullName>
    </submittedName>
</protein>
<keyword evidence="4" id="KW-1185">Reference proteome</keyword>
<dbReference type="EMBL" id="JASNJD010000008">
    <property type="protein sequence ID" value="MDK3018539.1"/>
    <property type="molecule type" value="Genomic_DNA"/>
</dbReference>
<name>A0ABT7F257_9RHOB</name>